<organism evidence="1 2">
    <name type="scientific">Stieleria bergensis</name>
    <dbReference type="NCBI Taxonomy" id="2528025"/>
    <lineage>
        <taxon>Bacteria</taxon>
        <taxon>Pseudomonadati</taxon>
        <taxon>Planctomycetota</taxon>
        <taxon>Planctomycetia</taxon>
        <taxon>Pirellulales</taxon>
        <taxon>Pirellulaceae</taxon>
        <taxon>Stieleria</taxon>
    </lineage>
</organism>
<gene>
    <name evidence="1" type="ORF">SV7mr_53220</name>
</gene>
<keyword evidence="2" id="KW-1185">Reference proteome</keyword>
<evidence type="ECO:0000313" key="2">
    <source>
        <dbReference type="Proteomes" id="UP000315003"/>
    </source>
</evidence>
<reference evidence="1 2" key="1">
    <citation type="submission" date="2019-02" db="EMBL/GenBank/DDBJ databases">
        <title>Deep-cultivation of Planctomycetes and their phenomic and genomic characterization uncovers novel biology.</title>
        <authorList>
            <person name="Wiegand S."/>
            <person name="Jogler M."/>
            <person name="Boedeker C."/>
            <person name="Pinto D."/>
            <person name="Vollmers J."/>
            <person name="Rivas-Marin E."/>
            <person name="Kohn T."/>
            <person name="Peeters S.H."/>
            <person name="Heuer A."/>
            <person name="Rast P."/>
            <person name="Oberbeckmann S."/>
            <person name="Bunk B."/>
            <person name="Jeske O."/>
            <person name="Meyerdierks A."/>
            <person name="Storesund J.E."/>
            <person name="Kallscheuer N."/>
            <person name="Luecker S."/>
            <person name="Lage O.M."/>
            <person name="Pohl T."/>
            <person name="Merkel B.J."/>
            <person name="Hornburger P."/>
            <person name="Mueller R.-W."/>
            <person name="Bruemmer F."/>
            <person name="Labrenz M."/>
            <person name="Spormann A.M."/>
            <person name="Op den Camp H."/>
            <person name="Overmann J."/>
            <person name="Amann R."/>
            <person name="Jetten M.S.M."/>
            <person name="Mascher T."/>
            <person name="Medema M.H."/>
            <person name="Devos D.P."/>
            <person name="Kaster A.-K."/>
            <person name="Ovreas L."/>
            <person name="Rohde M."/>
            <person name="Galperin M.Y."/>
            <person name="Jogler C."/>
        </authorList>
    </citation>
    <scope>NUCLEOTIDE SEQUENCE [LARGE SCALE GENOMIC DNA]</scope>
    <source>
        <strain evidence="1 2">SV_7m_r</strain>
    </source>
</reference>
<dbReference type="AlphaFoldDB" id="A0A517T364"/>
<dbReference type="Proteomes" id="UP000315003">
    <property type="component" value="Chromosome"/>
</dbReference>
<protein>
    <submittedName>
        <fullName evidence="1">Uncharacterized protein</fullName>
    </submittedName>
</protein>
<evidence type="ECO:0000313" key="1">
    <source>
        <dbReference type="EMBL" id="QDT62771.1"/>
    </source>
</evidence>
<dbReference type="EMBL" id="CP036272">
    <property type="protein sequence ID" value="QDT62771.1"/>
    <property type="molecule type" value="Genomic_DNA"/>
</dbReference>
<sequence length="55" mass="6325">MIEPSQLDPNGVFTSLSHRNTEYFPSCLRAARTCRNLEPKIVRRSPLESNLKTHL</sequence>
<proteinExistence type="predicted"/>
<name>A0A517T364_9BACT</name>
<accession>A0A517T364</accession>